<feature type="transmembrane region" description="Helical" evidence="1">
    <location>
        <begin position="303"/>
        <end position="326"/>
    </location>
</feature>
<keyword evidence="1" id="KW-1133">Transmembrane helix</keyword>
<comment type="caution">
    <text evidence="4">The sequence shown here is derived from an EMBL/GenBank/DDBJ whole genome shotgun (WGS) entry which is preliminary data.</text>
</comment>
<dbReference type="CDD" id="cd01948">
    <property type="entry name" value="EAL"/>
    <property type="match status" value="1"/>
</dbReference>
<keyword evidence="1" id="KW-0472">Membrane</keyword>
<dbReference type="InterPro" id="IPR052155">
    <property type="entry name" value="Biofilm_reg_signaling"/>
</dbReference>
<dbReference type="InterPro" id="IPR001633">
    <property type="entry name" value="EAL_dom"/>
</dbReference>
<reference evidence="4 5" key="1">
    <citation type="submission" date="2020-08" db="EMBL/GenBank/DDBJ databases">
        <title>Genomic Encyclopedia of Type Strains, Phase IV (KMG-IV): sequencing the most valuable type-strain genomes for metagenomic binning, comparative biology and taxonomic classification.</title>
        <authorList>
            <person name="Goeker M."/>
        </authorList>
    </citation>
    <scope>NUCLEOTIDE SEQUENCE [LARGE SCALE GENOMIC DNA]</scope>
    <source>
        <strain evidence="4 5">DSM 23240</strain>
    </source>
</reference>
<dbReference type="RefSeq" id="WP_245182251.1">
    <property type="nucleotide sequence ID" value="NZ_JAAOZT010000003.1"/>
</dbReference>
<protein>
    <submittedName>
        <fullName evidence="4">Diguanylate cyclase (GGDEF)-like protein</fullName>
    </submittedName>
</protein>
<dbReference type="SUPFAM" id="SSF55785">
    <property type="entry name" value="PYP-like sensor domain (PAS domain)"/>
    <property type="match status" value="1"/>
</dbReference>
<dbReference type="Proteomes" id="UP000571084">
    <property type="component" value="Unassembled WGS sequence"/>
</dbReference>
<dbReference type="AlphaFoldDB" id="A0A840RSP2"/>
<evidence type="ECO:0000313" key="5">
    <source>
        <dbReference type="Proteomes" id="UP000571084"/>
    </source>
</evidence>
<dbReference type="InterPro" id="IPR035919">
    <property type="entry name" value="EAL_sf"/>
</dbReference>
<evidence type="ECO:0000259" key="3">
    <source>
        <dbReference type="PROSITE" id="PS50887"/>
    </source>
</evidence>
<dbReference type="Pfam" id="PF13426">
    <property type="entry name" value="PAS_9"/>
    <property type="match status" value="1"/>
</dbReference>
<accession>A0A840RSP2</accession>
<dbReference type="InterPro" id="IPR000014">
    <property type="entry name" value="PAS"/>
</dbReference>
<gene>
    <name evidence="4" type="ORF">HNR39_003380</name>
</gene>
<dbReference type="CDD" id="cd12915">
    <property type="entry name" value="PDC2_DGC_like"/>
    <property type="match status" value="1"/>
</dbReference>
<feature type="domain" description="GGDEF" evidence="3">
    <location>
        <begin position="495"/>
        <end position="629"/>
    </location>
</feature>
<dbReference type="Gene3D" id="3.30.450.20">
    <property type="entry name" value="PAS domain"/>
    <property type="match status" value="3"/>
</dbReference>
<dbReference type="Pfam" id="PF00990">
    <property type="entry name" value="GGDEF"/>
    <property type="match status" value="1"/>
</dbReference>
<dbReference type="InterPro" id="IPR029787">
    <property type="entry name" value="Nucleotide_cyclase"/>
</dbReference>
<dbReference type="InterPro" id="IPR000160">
    <property type="entry name" value="GGDEF_dom"/>
</dbReference>
<dbReference type="PANTHER" id="PTHR44757">
    <property type="entry name" value="DIGUANYLATE CYCLASE DGCP"/>
    <property type="match status" value="1"/>
</dbReference>
<evidence type="ECO:0000259" key="2">
    <source>
        <dbReference type="PROSITE" id="PS50883"/>
    </source>
</evidence>
<dbReference type="NCBIfam" id="TIGR00254">
    <property type="entry name" value="GGDEF"/>
    <property type="match status" value="1"/>
</dbReference>
<dbReference type="CDD" id="cd12914">
    <property type="entry name" value="PDC1_DGC_like"/>
    <property type="match status" value="1"/>
</dbReference>
<dbReference type="CDD" id="cd01949">
    <property type="entry name" value="GGDEF"/>
    <property type="match status" value="1"/>
</dbReference>
<sequence>MHITRLRGYINRIPANLGFLRGSLYIILAWPIIGLIIATIMWQLTSSRINAERDRLHKSGIAEVALLSGAYAEQLARPLEQINQITLNLKYYWRISGGTLKLEEQNRAGLYPLTDRLYVTIADRDGNIVTTTLARKRVNLAQRDYFQTLKNSDTDQLVITSPSIGAGSGKLIVRFSRRLTKSDGSFDGIVMVSVEPSYFASPTVDGALGKDGFLSLRTQDGIVLAKRMGANIRARPTIFKSPPTFSTLTGFEFIEKDHFVDGRARLVAWKEIKNFPLIAVAGLSEDELQQPLAAIAREDRIFAFARISGVIIFIMIGIFFSCRLAWRKHQFTQARQAYGISSEGGSEGFFMLASQRRRTGTVSDFIIVDCNEYGAALYGTSRGDLIGRRLSTLYADRPYFEELVRTFVEAIKDNFYEDDFLVPPECPLKMRWIHRKMTRSNAGLALTLRDISENKAHEEALLVMANSDALTALPNRHWLMGFLPLAIERSRVEETTLALLFVDLDDFKNINDTMGHAAGDELLQAVAARLRSVIRPFDNVVRLGGDEFTIILDNPENTGAVAGVSERVITALRKPFLLSGHSNHVISASIGISLFPKDGDDVETLIKHADIAMYVAKANGKASYQFFRPQLSQNLVIKLNNEQSLREAIDGNEFVLYYQPRVDAASGELRSLEALVRWIHPVRGLIQPDEFIPLAEKTGLIVKLGELVIEKACAQLALWKQQGVPLVPVSVNVSSPQFNQGNFDAIFESHLIEHGIDPSFVEIELTESCMMGEDQAIFSQLAALKSLGVKLLLDDFGTGYSSLSQLQRLDLDILKVDRAFTAKLGESKEGEVFFMAIISMAHVLNMRVVAEGVETVEQLHILQALSCNEIQGYYISRPVPANEIERLMHKRFLFPNDAIPTEING</sequence>
<dbReference type="EMBL" id="JACHHQ010000007">
    <property type="protein sequence ID" value="MBB5201527.1"/>
    <property type="molecule type" value="Genomic_DNA"/>
</dbReference>
<dbReference type="InterPro" id="IPR043128">
    <property type="entry name" value="Rev_trsase/Diguanyl_cyclase"/>
</dbReference>
<evidence type="ECO:0000313" key="4">
    <source>
        <dbReference type="EMBL" id="MBB5201527.1"/>
    </source>
</evidence>
<dbReference type="Gene3D" id="3.30.70.270">
    <property type="match status" value="1"/>
</dbReference>
<dbReference type="InterPro" id="IPR035965">
    <property type="entry name" value="PAS-like_dom_sf"/>
</dbReference>
<feature type="domain" description="EAL" evidence="2">
    <location>
        <begin position="638"/>
        <end position="892"/>
    </location>
</feature>
<dbReference type="SMART" id="SM00052">
    <property type="entry name" value="EAL"/>
    <property type="match status" value="1"/>
</dbReference>
<proteinExistence type="predicted"/>
<dbReference type="SMART" id="SM00267">
    <property type="entry name" value="GGDEF"/>
    <property type="match status" value="1"/>
</dbReference>
<dbReference type="PANTHER" id="PTHR44757:SF2">
    <property type="entry name" value="BIOFILM ARCHITECTURE MAINTENANCE PROTEIN MBAA"/>
    <property type="match status" value="1"/>
</dbReference>
<evidence type="ECO:0000256" key="1">
    <source>
        <dbReference type="SAM" id="Phobius"/>
    </source>
</evidence>
<keyword evidence="1" id="KW-0812">Transmembrane</keyword>
<dbReference type="PROSITE" id="PS50887">
    <property type="entry name" value="GGDEF"/>
    <property type="match status" value="1"/>
</dbReference>
<name>A0A840RSP2_9BURK</name>
<dbReference type="PROSITE" id="PS50883">
    <property type="entry name" value="EAL"/>
    <property type="match status" value="1"/>
</dbReference>
<dbReference type="SUPFAM" id="SSF55073">
    <property type="entry name" value="Nucleotide cyclase"/>
    <property type="match status" value="1"/>
</dbReference>
<dbReference type="Pfam" id="PF00563">
    <property type="entry name" value="EAL"/>
    <property type="match status" value="1"/>
</dbReference>
<feature type="transmembrane region" description="Helical" evidence="1">
    <location>
        <begin position="24"/>
        <end position="45"/>
    </location>
</feature>
<dbReference type="Gene3D" id="3.20.20.450">
    <property type="entry name" value="EAL domain"/>
    <property type="match status" value="1"/>
</dbReference>
<dbReference type="SUPFAM" id="SSF141868">
    <property type="entry name" value="EAL domain-like"/>
    <property type="match status" value="1"/>
</dbReference>
<organism evidence="4 5">
    <name type="scientific">Glaciimonas immobilis</name>
    <dbReference type="NCBI Taxonomy" id="728004"/>
    <lineage>
        <taxon>Bacteria</taxon>
        <taxon>Pseudomonadati</taxon>
        <taxon>Pseudomonadota</taxon>
        <taxon>Betaproteobacteria</taxon>
        <taxon>Burkholderiales</taxon>
        <taxon>Oxalobacteraceae</taxon>
        <taxon>Glaciimonas</taxon>
    </lineage>
</organism>
<keyword evidence="5" id="KW-1185">Reference proteome</keyword>